<feature type="domain" description="SfsA N-terminal OB" evidence="2">
    <location>
        <begin position="13"/>
        <end position="78"/>
    </location>
</feature>
<dbReference type="Gene3D" id="2.40.50.580">
    <property type="match status" value="1"/>
</dbReference>
<dbReference type="Gene3D" id="3.40.1350.60">
    <property type="match status" value="1"/>
</dbReference>
<dbReference type="NCBIfam" id="TIGR00230">
    <property type="entry name" value="sfsA"/>
    <property type="match status" value="1"/>
</dbReference>
<name>A0A381TAT5_9ZZZZ</name>
<dbReference type="InterPro" id="IPR041465">
    <property type="entry name" value="SfsA_N"/>
</dbReference>
<dbReference type="PANTHER" id="PTHR30545">
    <property type="entry name" value="SUGAR FERMENTATION STIMULATION PROTEIN A"/>
    <property type="match status" value="1"/>
</dbReference>
<evidence type="ECO:0000259" key="2">
    <source>
        <dbReference type="Pfam" id="PF17746"/>
    </source>
</evidence>
<proteinExistence type="inferred from homology"/>
<evidence type="ECO:0000313" key="3">
    <source>
        <dbReference type="EMBL" id="SVA12698.1"/>
    </source>
</evidence>
<protein>
    <recommendedName>
        <fullName evidence="4">Sugar fermentation stimulation protein C-terminal domain-containing protein</fullName>
    </recommendedName>
</protein>
<dbReference type="GO" id="GO:0003677">
    <property type="term" value="F:DNA binding"/>
    <property type="evidence" value="ECO:0007669"/>
    <property type="project" value="InterPro"/>
</dbReference>
<dbReference type="HAMAP" id="MF_00095">
    <property type="entry name" value="SfsA"/>
    <property type="match status" value="1"/>
</dbReference>
<feature type="domain" description="Sugar fermentation stimulation protein C-terminal" evidence="1">
    <location>
        <begin position="83"/>
        <end position="219"/>
    </location>
</feature>
<dbReference type="Pfam" id="PF17746">
    <property type="entry name" value="SfsA_N"/>
    <property type="match status" value="1"/>
</dbReference>
<evidence type="ECO:0008006" key="4">
    <source>
        <dbReference type="Google" id="ProtNLM"/>
    </source>
</evidence>
<dbReference type="InterPro" id="IPR005224">
    <property type="entry name" value="SfsA"/>
</dbReference>
<accession>A0A381TAT5</accession>
<evidence type="ECO:0000259" key="1">
    <source>
        <dbReference type="Pfam" id="PF03749"/>
    </source>
</evidence>
<organism evidence="3">
    <name type="scientific">marine metagenome</name>
    <dbReference type="NCBI Taxonomy" id="408172"/>
    <lineage>
        <taxon>unclassified sequences</taxon>
        <taxon>metagenomes</taxon>
        <taxon>ecological metagenomes</taxon>
    </lineage>
</organism>
<dbReference type="CDD" id="cd22359">
    <property type="entry name" value="SfsA-like_bacterial"/>
    <property type="match status" value="1"/>
</dbReference>
<dbReference type="EMBL" id="UINC01004220">
    <property type="protein sequence ID" value="SVA12698.1"/>
    <property type="molecule type" value="Genomic_DNA"/>
</dbReference>
<dbReference type="InterPro" id="IPR040452">
    <property type="entry name" value="SfsA_C"/>
</dbReference>
<sequence>MKIREQLLKGKFIERPNRFLTVVDMNGLVVESHLPDPGRLKELLTPGAELYISSVPKNTHRKTQYTTRMVRYNGTLVSLVSTLPNQFVKEALDSGELSMFTDYKMIRPEYTVGRHRFDFLLEDSDKHEFYLEVKSVTYAENGIAEFPDAVTERGRRHAMALQKLVESGKRAGILFVCQRPDAHEFRPMWDRDPKFGKALQSAFKAGVRIWCITVNVTLEEITFLREIPVNLNID</sequence>
<dbReference type="AlphaFoldDB" id="A0A381TAT5"/>
<gene>
    <name evidence="3" type="ORF">METZ01_LOCUS65552</name>
</gene>
<dbReference type="Pfam" id="PF03749">
    <property type="entry name" value="SfsA"/>
    <property type="match status" value="1"/>
</dbReference>
<dbReference type="PANTHER" id="PTHR30545:SF2">
    <property type="entry name" value="SUGAR FERMENTATION STIMULATION PROTEIN A"/>
    <property type="match status" value="1"/>
</dbReference>
<reference evidence="3" key="1">
    <citation type="submission" date="2018-05" db="EMBL/GenBank/DDBJ databases">
        <authorList>
            <person name="Lanie J.A."/>
            <person name="Ng W.-L."/>
            <person name="Kazmierczak K.M."/>
            <person name="Andrzejewski T.M."/>
            <person name="Davidsen T.M."/>
            <person name="Wayne K.J."/>
            <person name="Tettelin H."/>
            <person name="Glass J.I."/>
            <person name="Rusch D."/>
            <person name="Podicherti R."/>
            <person name="Tsui H.-C.T."/>
            <person name="Winkler M.E."/>
        </authorList>
    </citation>
    <scope>NUCLEOTIDE SEQUENCE</scope>
</reference>